<gene>
    <name evidence="6" type="primary">LOC112055931</name>
</gene>
<organism evidence="5 6">
    <name type="scientific">Bicyclus anynana</name>
    <name type="common">Squinting bush brown butterfly</name>
    <dbReference type="NCBI Taxonomy" id="110368"/>
    <lineage>
        <taxon>Eukaryota</taxon>
        <taxon>Metazoa</taxon>
        <taxon>Ecdysozoa</taxon>
        <taxon>Arthropoda</taxon>
        <taxon>Hexapoda</taxon>
        <taxon>Insecta</taxon>
        <taxon>Pterygota</taxon>
        <taxon>Neoptera</taxon>
        <taxon>Endopterygota</taxon>
        <taxon>Lepidoptera</taxon>
        <taxon>Glossata</taxon>
        <taxon>Ditrysia</taxon>
        <taxon>Papilionoidea</taxon>
        <taxon>Nymphalidae</taxon>
        <taxon>Satyrinae</taxon>
        <taxon>Satyrini</taxon>
        <taxon>Mycalesina</taxon>
        <taxon>Bicyclus</taxon>
    </lineage>
</organism>
<reference evidence="6" key="1">
    <citation type="submission" date="2025-08" db="UniProtKB">
        <authorList>
            <consortium name="RefSeq"/>
        </authorList>
    </citation>
    <scope>IDENTIFICATION</scope>
</reference>
<dbReference type="SMART" id="SM00595">
    <property type="entry name" value="MADF"/>
    <property type="match status" value="1"/>
</dbReference>
<evidence type="ECO:0000313" key="5">
    <source>
        <dbReference type="Proteomes" id="UP001652582"/>
    </source>
</evidence>
<dbReference type="PROSITE" id="PS51029">
    <property type="entry name" value="MADF"/>
    <property type="match status" value="1"/>
</dbReference>
<feature type="region of interest" description="Disordered" evidence="2">
    <location>
        <begin position="103"/>
        <end position="125"/>
    </location>
</feature>
<dbReference type="PROSITE" id="PS51031">
    <property type="entry name" value="BESS"/>
    <property type="match status" value="1"/>
</dbReference>
<keyword evidence="5" id="KW-1185">Reference proteome</keyword>
<evidence type="ECO:0000259" key="4">
    <source>
        <dbReference type="PROSITE" id="PS51031"/>
    </source>
</evidence>
<dbReference type="GO" id="GO:0005634">
    <property type="term" value="C:nucleus"/>
    <property type="evidence" value="ECO:0007669"/>
    <property type="project" value="UniProtKB-SubCell"/>
</dbReference>
<dbReference type="Proteomes" id="UP001652582">
    <property type="component" value="Chromosome 5"/>
</dbReference>
<evidence type="ECO:0000259" key="3">
    <source>
        <dbReference type="PROSITE" id="PS51029"/>
    </source>
</evidence>
<dbReference type="GeneID" id="112055931"/>
<dbReference type="Pfam" id="PF02944">
    <property type="entry name" value="BESS"/>
    <property type="match status" value="1"/>
</dbReference>
<evidence type="ECO:0000256" key="1">
    <source>
        <dbReference type="PROSITE-ProRule" id="PRU00371"/>
    </source>
</evidence>
<sequence>MDEEKLIALVRHFVFLYDTSHPKYMDSMKKDAAWNEISQLLNQPASACKHKWQGLRDAYRRAINKRKQRISEQPSVKIKKWKYEDEISYLNKYLSEKKKMVQNDNEGDQNDENISNPDVEDSYKNERDEIEQVENLEQYIVAMDPANFAHSQIDTSTVTITKNPQKWVNSQANPSSYVATNYSDDVIKEYKETEIAHDQMDLFFLSLSNTVKSFSPYLQAIAKNKIFNLVSELEIQQLTPAKSNTVPRTSTRPQTANWSTQQGQNSSQVCVKIENAHVD</sequence>
<dbReference type="RefSeq" id="XP_023951993.2">
    <property type="nucleotide sequence ID" value="XM_024096225.2"/>
</dbReference>
<evidence type="ECO:0000256" key="2">
    <source>
        <dbReference type="SAM" id="MobiDB-lite"/>
    </source>
</evidence>
<feature type="domain" description="MADF" evidence="3">
    <location>
        <begin position="5"/>
        <end position="95"/>
    </location>
</feature>
<accession>A0A6J1P340</accession>
<feature type="domain" description="BESS" evidence="4">
    <location>
        <begin position="197"/>
        <end position="236"/>
    </location>
</feature>
<dbReference type="InterPro" id="IPR004210">
    <property type="entry name" value="BESS_motif"/>
</dbReference>
<dbReference type="InterPro" id="IPR039353">
    <property type="entry name" value="TF_Adf1"/>
</dbReference>
<dbReference type="PANTHER" id="PTHR12243">
    <property type="entry name" value="MADF DOMAIN TRANSCRIPTION FACTOR"/>
    <property type="match status" value="1"/>
</dbReference>
<comment type="subcellular location">
    <subcellularLocation>
        <location evidence="1">Nucleus</location>
    </subcellularLocation>
</comment>
<feature type="region of interest" description="Disordered" evidence="2">
    <location>
        <begin position="241"/>
        <end position="267"/>
    </location>
</feature>
<dbReference type="PANTHER" id="PTHR12243:SF67">
    <property type="entry name" value="COREPRESSOR OF PANGOLIN, ISOFORM A-RELATED"/>
    <property type="match status" value="1"/>
</dbReference>
<name>A0A6J1P340_BICAN</name>
<dbReference type="GO" id="GO:0003677">
    <property type="term" value="F:DNA binding"/>
    <property type="evidence" value="ECO:0007669"/>
    <property type="project" value="InterPro"/>
</dbReference>
<dbReference type="InterPro" id="IPR006578">
    <property type="entry name" value="MADF-dom"/>
</dbReference>
<protein>
    <submittedName>
        <fullName evidence="6">Transcription factor Adf-1</fullName>
    </submittedName>
</protein>
<dbReference type="Pfam" id="PF10545">
    <property type="entry name" value="MADF_DNA_bdg"/>
    <property type="match status" value="1"/>
</dbReference>
<evidence type="ECO:0000313" key="6">
    <source>
        <dbReference type="RefSeq" id="XP_023951993.2"/>
    </source>
</evidence>
<keyword evidence="1" id="KW-0539">Nucleus</keyword>
<proteinExistence type="predicted"/>
<dbReference type="AlphaFoldDB" id="A0A6J1P340"/>
<dbReference type="KEGG" id="bany:112055931"/>
<dbReference type="OrthoDB" id="6433782at2759"/>